<feature type="compositionally biased region" description="Basic and acidic residues" evidence="1">
    <location>
        <begin position="520"/>
        <end position="546"/>
    </location>
</feature>
<feature type="region of interest" description="Disordered" evidence="1">
    <location>
        <begin position="1"/>
        <end position="37"/>
    </location>
</feature>
<dbReference type="GeneID" id="36570940"/>
<feature type="compositionally biased region" description="Polar residues" evidence="1">
    <location>
        <begin position="179"/>
        <end position="192"/>
    </location>
</feature>
<dbReference type="Gene3D" id="3.10.590.10">
    <property type="entry name" value="ph1033 like domains"/>
    <property type="match status" value="1"/>
</dbReference>
<feature type="compositionally biased region" description="Polar residues" evidence="1">
    <location>
        <begin position="284"/>
        <end position="298"/>
    </location>
</feature>
<dbReference type="InterPro" id="IPR045168">
    <property type="entry name" value="YTH_prot"/>
</dbReference>
<sequence>MWQNNGYGGHFPSNMNQDEFPPPFAGTPGPGQQYFQHPQPHLMQYEDGNGESYMNNEFQPQVGLFNNEGAFLQNQFVSPQAQVSPFSPPRFNIPQPTAPTPPRLTQINARAAELKAQLLKGREGRAASATPPVNAPGLGAKQPSAPGNPSSLRNSPNTPVTAAAEEFEQERNINELISQYSESKPATDTTVKQEVKNGAPNTSTLQQHPTHPDPPAKSQIPSLGSPTKVTKPAINSNLTVNTTSGKTSESGDNRNGSISEISEGEILEESTPKEALPPAESKESQNTSKKTNTDAQTTRKTRDEPALRPSYGQGSREESLPPPPSNSKAQPSRTRDEKREEFDSRQERKTYHPSDYDNERGPYSGLDKQSYPRREFREQNEEYRRPYKNEQNQDESTRPIREAKPPTLAQLLPHDDNLREWLEITGYHNEQYRDKVLNRRRKIAALDAERNRLLAEMEAEEHAGFPIITGAHTPSSVMLAPPLPNTVGVRGDAAPKAGNAMPELQRDRIVSNKRPYSDVQDPRDDGGVGKIQRTDDRGPRDEDITSRHSRPSVYEPSRPLSPDYRDERDSSRPRYDDGRGRGRPSSRDRDLSPDSRGYDSRPRGRAYDRGSDDYDRDDWRDQQDREKRPFETRGAYRGRAFDPNFRGRGRGSRGRGDFQSHLDSRSDSSPFGSRIANGKPYKDVRGFERGGKGDTRYFIVKSFNEDNVLKCIQDSIWTTQAQNGPIFAEAFQTCKNVILVFSINKSKAFQGYARMESLPGSVDVPSWQKAIAWESAGAFKVRWLVICTTRFQKVGHLKNALNENQAVLIGKDGQEIEEACGRALVEIIDEEVEAALGG</sequence>
<keyword evidence="4" id="KW-1185">Reference proteome</keyword>
<feature type="compositionally biased region" description="Basic and acidic residues" evidence="1">
    <location>
        <begin position="333"/>
        <end position="360"/>
    </location>
</feature>
<dbReference type="PANTHER" id="PTHR12357:SF3">
    <property type="entry name" value="YTH DOMAIN-CONTAINING PROTEIN 1"/>
    <property type="match status" value="1"/>
</dbReference>
<dbReference type="GO" id="GO:0000398">
    <property type="term" value="P:mRNA splicing, via spliceosome"/>
    <property type="evidence" value="ECO:0007669"/>
    <property type="project" value="TreeGrafter"/>
</dbReference>
<reference evidence="3 4" key="1">
    <citation type="journal article" date="2018" name="New Phytol.">
        <title>Comparative genomics and transcriptomics depict ericoid mycorrhizal fungi as versatile saprotrophs and plant mutualists.</title>
        <authorList>
            <person name="Martino E."/>
            <person name="Morin E."/>
            <person name="Grelet G.A."/>
            <person name="Kuo A."/>
            <person name="Kohler A."/>
            <person name="Daghino S."/>
            <person name="Barry K.W."/>
            <person name="Cichocki N."/>
            <person name="Clum A."/>
            <person name="Dockter R.B."/>
            <person name="Hainaut M."/>
            <person name="Kuo R.C."/>
            <person name="LaButti K."/>
            <person name="Lindahl B.D."/>
            <person name="Lindquist E.A."/>
            <person name="Lipzen A."/>
            <person name="Khouja H.R."/>
            <person name="Magnuson J."/>
            <person name="Murat C."/>
            <person name="Ohm R.A."/>
            <person name="Singer S.W."/>
            <person name="Spatafora J.W."/>
            <person name="Wang M."/>
            <person name="Veneault-Fourrey C."/>
            <person name="Henrissat B."/>
            <person name="Grigoriev I.V."/>
            <person name="Martin F.M."/>
            <person name="Perotto S."/>
        </authorList>
    </citation>
    <scope>NUCLEOTIDE SEQUENCE [LARGE SCALE GENOMIC DNA]</scope>
    <source>
        <strain evidence="3 4">ATCC 22711</strain>
    </source>
</reference>
<feature type="region of interest" description="Disordered" evidence="1">
    <location>
        <begin position="489"/>
        <end position="678"/>
    </location>
</feature>
<feature type="compositionally biased region" description="Basic and acidic residues" evidence="1">
    <location>
        <begin position="370"/>
        <end position="388"/>
    </location>
</feature>
<dbReference type="InParanoid" id="A0A2T3AX09"/>
<dbReference type="GO" id="GO:1990247">
    <property type="term" value="F:N6-methyladenosine-containing RNA reader activity"/>
    <property type="evidence" value="ECO:0007669"/>
    <property type="project" value="TreeGrafter"/>
</dbReference>
<dbReference type="GO" id="GO:0000381">
    <property type="term" value="P:regulation of alternative mRNA splicing, via spliceosome"/>
    <property type="evidence" value="ECO:0007669"/>
    <property type="project" value="TreeGrafter"/>
</dbReference>
<dbReference type="OrthoDB" id="6103986at2759"/>
<feature type="compositionally biased region" description="Polar residues" evidence="1">
    <location>
        <begin position="219"/>
        <end position="255"/>
    </location>
</feature>
<feature type="compositionally biased region" description="Basic and acidic residues" evidence="1">
    <location>
        <begin position="654"/>
        <end position="666"/>
    </location>
</feature>
<gene>
    <name evidence="3" type="ORF">M430DRAFT_143963</name>
</gene>
<feature type="domain" description="YTH" evidence="2">
    <location>
        <begin position="695"/>
        <end position="828"/>
    </location>
</feature>
<feature type="region of interest" description="Disordered" evidence="1">
    <location>
        <begin position="121"/>
        <end position="159"/>
    </location>
</feature>
<dbReference type="Pfam" id="PF04146">
    <property type="entry name" value="YTH"/>
    <property type="match status" value="1"/>
</dbReference>
<feature type="compositionally biased region" description="Basic and acidic residues" evidence="1">
    <location>
        <begin position="563"/>
        <end position="631"/>
    </location>
</feature>
<dbReference type="GO" id="GO:0005654">
    <property type="term" value="C:nucleoplasm"/>
    <property type="evidence" value="ECO:0007669"/>
    <property type="project" value="TreeGrafter"/>
</dbReference>
<organism evidence="3 4">
    <name type="scientific">Amorphotheca resinae ATCC 22711</name>
    <dbReference type="NCBI Taxonomy" id="857342"/>
    <lineage>
        <taxon>Eukaryota</taxon>
        <taxon>Fungi</taxon>
        <taxon>Dikarya</taxon>
        <taxon>Ascomycota</taxon>
        <taxon>Pezizomycotina</taxon>
        <taxon>Leotiomycetes</taxon>
        <taxon>Helotiales</taxon>
        <taxon>Amorphothecaceae</taxon>
        <taxon>Amorphotheca</taxon>
    </lineage>
</organism>
<evidence type="ECO:0000313" key="3">
    <source>
        <dbReference type="EMBL" id="PSS13214.1"/>
    </source>
</evidence>
<dbReference type="InterPro" id="IPR007275">
    <property type="entry name" value="YTH_domain"/>
</dbReference>
<protein>
    <recommendedName>
        <fullName evidence="2">YTH domain-containing protein</fullName>
    </recommendedName>
</protein>
<dbReference type="GO" id="GO:0003729">
    <property type="term" value="F:mRNA binding"/>
    <property type="evidence" value="ECO:0007669"/>
    <property type="project" value="TreeGrafter"/>
</dbReference>
<dbReference type="PROSITE" id="PS50882">
    <property type="entry name" value="YTH"/>
    <property type="match status" value="1"/>
</dbReference>
<dbReference type="Proteomes" id="UP000241818">
    <property type="component" value="Unassembled WGS sequence"/>
</dbReference>
<accession>A0A2T3AX09</accession>
<dbReference type="PANTHER" id="PTHR12357">
    <property type="entry name" value="YTH YT521-B HOMOLOGY DOMAIN-CONTAINING"/>
    <property type="match status" value="1"/>
</dbReference>
<dbReference type="AlphaFoldDB" id="A0A2T3AX09"/>
<proteinExistence type="predicted"/>
<feature type="region of interest" description="Disordered" evidence="1">
    <location>
        <begin position="179"/>
        <end position="402"/>
    </location>
</feature>
<dbReference type="CDD" id="cd21134">
    <property type="entry name" value="YTH"/>
    <property type="match status" value="1"/>
</dbReference>
<feature type="compositionally biased region" description="Polar residues" evidence="1">
    <location>
        <begin position="145"/>
        <end position="159"/>
    </location>
</feature>
<evidence type="ECO:0000259" key="2">
    <source>
        <dbReference type="PROSITE" id="PS50882"/>
    </source>
</evidence>
<dbReference type="STRING" id="857342.A0A2T3AX09"/>
<name>A0A2T3AX09_AMORE</name>
<dbReference type="RefSeq" id="XP_024719205.1">
    <property type="nucleotide sequence ID" value="XM_024862859.1"/>
</dbReference>
<feature type="compositionally biased region" description="Polar residues" evidence="1">
    <location>
        <begin position="199"/>
        <end position="209"/>
    </location>
</feature>
<evidence type="ECO:0000256" key="1">
    <source>
        <dbReference type="SAM" id="MobiDB-lite"/>
    </source>
</evidence>
<dbReference type="EMBL" id="KZ679014">
    <property type="protein sequence ID" value="PSS13214.1"/>
    <property type="molecule type" value="Genomic_DNA"/>
</dbReference>
<evidence type="ECO:0000313" key="4">
    <source>
        <dbReference type="Proteomes" id="UP000241818"/>
    </source>
</evidence>